<dbReference type="Proteomes" id="UP000623687">
    <property type="component" value="Unassembled WGS sequence"/>
</dbReference>
<protein>
    <recommendedName>
        <fullName evidence="4">Peptidase A2 domain-containing protein</fullName>
    </recommendedName>
</protein>
<name>A0A8H7DP37_PLEOS</name>
<evidence type="ECO:0008006" key="4">
    <source>
        <dbReference type="Google" id="ProtNLM"/>
    </source>
</evidence>
<dbReference type="GeneID" id="59379056"/>
<dbReference type="OrthoDB" id="5596707at2759"/>
<feature type="region of interest" description="Disordered" evidence="1">
    <location>
        <begin position="1"/>
        <end position="20"/>
    </location>
</feature>
<accession>A0A8H7DP37</accession>
<feature type="region of interest" description="Disordered" evidence="1">
    <location>
        <begin position="392"/>
        <end position="422"/>
    </location>
</feature>
<evidence type="ECO:0000256" key="1">
    <source>
        <dbReference type="SAM" id="MobiDB-lite"/>
    </source>
</evidence>
<dbReference type="EMBL" id="JACETU010000007">
    <property type="protein sequence ID" value="KAF7423940.1"/>
    <property type="molecule type" value="Genomic_DNA"/>
</dbReference>
<feature type="compositionally biased region" description="Low complexity" evidence="1">
    <location>
        <begin position="243"/>
        <end position="263"/>
    </location>
</feature>
<dbReference type="InterPro" id="IPR021109">
    <property type="entry name" value="Peptidase_aspartic_dom_sf"/>
</dbReference>
<organism evidence="2 3">
    <name type="scientific">Pleurotus ostreatus</name>
    <name type="common">Oyster mushroom</name>
    <name type="synonym">White-rot fungus</name>
    <dbReference type="NCBI Taxonomy" id="5322"/>
    <lineage>
        <taxon>Eukaryota</taxon>
        <taxon>Fungi</taxon>
        <taxon>Dikarya</taxon>
        <taxon>Basidiomycota</taxon>
        <taxon>Agaricomycotina</taxon>
        <taxon>Agaricomycetes</taxon>
        <taxon>Agaricomycetidae</taxon>
        <taxon>Agaricales</taxon>
        <taxon>Pleurotineae</taxon>
        <taxon>Pleurotaceae</taxon>
        <taxon>Pleurotus</taxon>
    </lineage>
</organism>
<gene>
    <name evidence="2" type="ORF">PC9H_009238</name>
</gene>
<dbReference type="CDD" id="cd00303">
    <property type="entry name" value="retropepsin_like"/>
    <property type="match status" value="1"/>
</dbReference>
<keyword evidence="3" id="KW-1185">Reference proteome</keyword>
<sequence length="676" mass="75570">MPEYTMPDPGQSRAPSYTGDPETLERFFDELDRHAERIPDIDDRAKVMYACRYVGTTEYRTWARIAKEHLDNWNEFKNAIYEQYPGSRDSETADLSELLQLIEETSKIAVMTVPKLGQYQRKFTNLVVTLQESETVSTRQAVDYFLSPFPEDIVAKVDNILLAWEPKKARKEVYTLQNVYKALLFIYNGGLGLTKASTVRSGSTPPPAIAVKTEPDFQLMMRTAVQEAMSQFVSQLSQQRVAAAPATPSTSQAPQQTATTAPALRPPRPSGCLFCGGQDHYLRFCNEARRYESEGLMKRNENNKYATPTGIEINRAMRGTFLKEQIDNWHIDNPGHRATSTATASSNIVTVSHVQTADSDTDAKVAELTNAYQLSSSEVANLRQILANGVNRTKKESRNPTASATITQDTATNPRTSHRYQSSIEDPKIVDAVIQRALQGTVQMDMKELLAIAPDVGKGIREQLQPKRVPQEATVTIHTCEHCKAPETQDEDDDAGIASLYQVDDNVKVPVVQSFHNAIASARSIEPLRVIYPVIEEKLRVEAIVDSGSEIVAMRRGVWELLNMGVSLDEGCTMESANSSRDKTLGLFKNVRFDVAGIRIYVHFQIVENAPYDILLGRPFHCVLSAITQDYPDGRSDITLRDPTTGHRQMIPTGLRLRRPPEPVEQCEAFHKSMSL</sequence>
<evidence type="ECO:0000313" key="2">
    <source>
        <dbReference type="EMBL" id="KAF7423940.1"/>
    </source>
</evidence>
<evidence type="ECO:0000313" key="3">
    <source>
        <dbReference type="Proteomes" id="UP000623687"/>
    </source>
</evidence>
<feature type="compositionally biased region" description="Polar residues" evidence="1">
    <location>
        <begin position="399"/>
        <end position="422"/>
    </location>
</feature>
<dbReference type="Gene3D" id="2.40.70.10">
    <property type="entry name" value="Acid Proteases"/>
    <property type="match status" value="1"/>
</dbReference>
<proteinExistence type="predicted"/>
<reference evidence="2" key="1">
    <citation type="submission" date="2019-07" db="EMBL/GenBank/DDBJ databases">
        <authorList>
            <person name="Palmer J.M."/>
        </authorList>
    </citation>
    <scope>NUCLEOTIDE SEQUENCE</scope>
    <source>
        <strain evidence="2">PC9</strain>
    </source>
</reference>
<feature type="region of interest" description="Disordered" evidence="1">
    <location>
        <begin position="243"/>
        <end position="268"/>
    </location>
</feature>
<dbReference type="AlphaFoldDB" id="A0A8H7DP37"/>
<dbReference type="RefSeq" id="XP_036628134.1">
    <property type="nucleotide sequence ID" value="XM_036778745.1"/>
</dbReference>
<dbReference type="VEuPathDB" id="FungiDB:PC9H_009238"/>
<comment type="caution">
    <text evidence="2">The sequence shown here is derived from an EMBL/GenBank/DDBJ whole genome shotgun (WGS) entry which is preliminary data.</text>
</comment>